<dbReference type="Pfam" id="PF18759">
    <property type="entry name" value="Plavaka"/>
    <property type="match status" value="1"/>
</dbReference>
<gene>
    <name evidence="2" type="ORF">FA13DRAFT_1649205</name>
</gene>
<feature type="region of interest" description="Disordered" evidence="1">
    <location>
        <begin position="74"/>
        <end position="97"/>
    </location>
</feature>
<evidence type="ECO:0000313" key="2">
    <source>
        <dbReference type="EMBL" id="TEB18340.1"/>
    </source>
</evidence>
<comment type="caution">
    <text evidence="2">The sequence shown here is derived from an EMBL/GenBank/DDBJ whole genome shotgun (WGS) entry which is preliminary data.</text>
</comment>
<reference evidence="2 3" key="1">
    <citation type="journal article" date="2019" name="Nat. Ecol. Evol.">
        <title>Megaphylogeny resolves global patterns of mushroom evolution.</title>
        <authorList>
            <person name="Varga T."/>
            <person name="Krizsan K."/>
            <person name="Foldi C."/>
            <person name="Dima B."/>
            <person name="Sanchez-Garcia M."/>
            <person name="Sanchez-Ramirez S."/>
            <person name="Szollosi G.J."/>
            <person name="Szarkandi J.G."/>
            <person name="Papp V."/>
            <person name="Albert L."/>
            <person name="Andreopoulos W."/>
            <person name="Angelini C."/>
            <person name="Antonin V."/>
            <person name="Barry K.W."/>
            <person name="Bougher N.L."/>
            <person name="Buchanan P."/>
            <person name="Buyck B."/>
            <person name="Bense V."/>
            <person name="Catcheside P."/>
            <person name="Chovatia M."/>
            <person name="Cooper J."/>
            <person name="Damon W."/>
            <person name="Desjardin D."/>
            <person name="Finy P."/>
            <person name="Geml J."/>
            <person name="Haridas S."/>
            <person name="Hughes K."/>
            <person name="Justo A."/>
            <person name="Karasinski D."/>
            <person name="Kautmanova I."/>
            <person name="Kiss B."/>
            <person name="Kocsube S."/>
            <person name="Kotiranta H."/>
            <person name="LaButti K.M."/>
            <person name="Lechner B.E."/>
            <person name="Liimatainen K."/>
            <person name="Lipzen A."/>
            <person name="Lukacs Z."/>
            <person name="Mihaltcheva S."/>
            <person name="Morgado L.N."/>
            <person name="Niskanen T."/>
            <person name="Noordeloos M.E."/>
            <person name="Ohm R.A."/>
            <person name="Ortiz-Santana B."/>
            <person name="Ovrebo C."/>
            <person name="Racz N."/>
            <person name="Riley R."/>
            <person name="Savchenko A."/>
            <person name="Shiryaev A."/>
            <person name="Soop K."/>
            <person name="Spirin V."/>
            <person name="Szebenyi C."/>
            <person name="Tomsovsky M."/>
            <person name="Tulloss R.E."/>
            <person name="Uehling J."/>
            <person name="Grigoriev I.V."/>
            <person name="Vagvolgyi C."/>
            <person name="Papp T."/>
            <person name="Martin F.M."/>
            <person name="Miettinen O."/>
            <person name="Hibbett D.S."/>
            <person name="Nagy L.G."/>
        </authorList>
    </citation>
    <scope>NUCLEOTIDE SEQUENCE [LARGE SCALE GENOMIC DNA]</scope>
    <source>
        <strain evidence="2 3">FP101781</strain>
    </source>
</reference>
<keyword evidence="3" id="KW-1185">Reference proteome</keyword>
<dbReference type="EMBL" id="QPFP01000267">
    <property type="protein sequence ID" value="TEB18340.1"/>
    <property type="molecule type" value="Genomic_DNA"/>
</dbReference>
<dbReference type="Proteomes" id="UP000298030">
    <property type="component" value="Unassembled WGS sequence"/>
</dbReference>
<dbReference type="STRING" id="71717.A0A4Y7SA50"/>
<evidence type="ECO:0000256" key="1">
    <source>
        <dbReference type="SAM" id="MobiDB-lite"/>
    </source>
</evidence>
<dbReference type="InterPro" id="IPR041078">
    <property type="entry name" value="Plavaka"/>
</dbReference>
<name>A0A4Y7SA50_COPMI</name>
<feature type="compositionally biased region" description="Polar residues" evidence="1">
    <location>
        <begin position="1201"/>
        <end position="1218"/>
    </location>
</feature>
<feature type="region of interest" description="Disordered" evidence="1">
    <location>
        <begin position="1201"/>
        <end position="1316"/>
    </location>
</feature>
<feature type="compositionally biased region" description="Acidic residues" evidence="1">
    <location>
        <begin position="204"/>
        <end position="219"/>
    </location>
</feature>
<feature type="compositionally biased region" description="Acidic residues" evidence="1">
    <location>
        <begin position="1298"/>
        <end position="1316"/>
    </location>
</feature>
<feature type="compositionally biased region" description="Basic residues" evidence="1">
    <location>
        <begin position="810"/>
        <end position="819"/>
    </location>
</feature>
<proteinExistence type="predicted"/>
<feature type="compositionally biased region" description="Basic and acidic residues" evidence="1">
    <location>
        <begin position="150"/>
        <end position="159"/>
    </location>
</feature>
<evidence type="ECO:0000313" key="3">
    <source>
        <dbReference type="Proteomes" id="UP000298030"/>
    </source>
</evidence>
<organism evidence="2 3">
    <name type="scientific">Coprinellus micaceus</name>
    <name type="common">Glistening ink-cap mushroom</name>
    <name type="synonym">Coprinus micaceus</name>
    <dbReference type="NCBI Taxonomy" id="71717"/>
    <lineage>
        <taxon>Eukaryota</taxon>
        <taxon>Fungi</taxon>
        <taxon>Dikarya</taxon>
        <taxon>Basidiomycota</taxon>
        <taxon>Agaricomycotina</taxon>
        <taxon>Agaricomycetes</taxon>
        <taxon>Agaricomycetidae</taxon>
        <taxon>Agaricales</taxon>
        <taxon>Agaricineae</taxon>
        <taxon>Psathyrellaceae</taxon>
        <taxon>Coprinellus</taxon>
    </lineage>
</organism>
<accession>A0A4Y7SA50</accession>
<feature type="region of interest" description="Disordered" evidence="1">
    <location>
        <begin position="136"/>
        <end position="159"/>
    </location>
</feature>
<feature type="region of interest" description="Disordered" evidence="1">
    <location>
        <begin position="196"/>
        <end position="230"/>
    </location>
</feature>
<protein>
    <submittedName>
        <fullName evidence="2">Uncharacterized protein</fullName>
    </submittedName>
</protein>
<sequence>MDDEEIQEPTEWSRKCVCGKRFHQVNAYSNHINGCKKYKNGVGASLELAKARYAARKSKKGKERQTLGSYLDDDLDVDHVEPPSDHDHPQAMDIDPPQVDPPFAEYERGHRAYVPIARYTDFTATSTIPFNIPSMPPEEDTLEPGPVEPVAEKEPSPSEVLRRTVFDDCTWKTTPANQFGLYKKYWTLEARPHDPDSFITSEDLREDEGDNPSLDEGESGEAGTRDDSDKYFPFPNWSSFRLGEWYWDDSQEKGRDSFYKLLDILTSEDFSTKELLAANWDTINDRLGASEFDEGLRGLDWVDDGTSWQTTAVQIDVPFNHTSLHPGVHHYEVPGFRYRPLVPIIEERLKDFNHADHFHIVPSELWWNPDLGSKSGQGVRVYGELYNSPAIIDAYKADLPPEPEESNLPRYVVALMFASDETMLASFGTSKLWPIYMMFGNESKARRGKSSLKLFEEVAYLQIELCSLIHQIPDEFQDWYLRFSGKNNVGNPLSTHLNRELFHTQWKILLDDAFIRAYREGICVDCFDNVRRRFYPRIFTYAADYPEKVMVVGVRSMGDHPCPRCLVALPDIPGMGTPTDMAIRRDQRRKDDNVTKNKINAARKIIQKKHYNVNTDEVELLLKPMSLVPAANTFSDRLSAHGLDVYGLIAVDILHEVEIGVWKSLFIQLLRLLEAVNTSRLNVLNGRFIRLRSCGHIIFGRDTIRRFQSNVSEMKQLAACDYEDILQCAIPAFEGLIPNEHDKRIQDLLFIFAHWHSLAKLKLHTDTTLSILDNWTVMLGDRSRSFVDQTCSAFETHELKREYLSRKRTEARKKGKIAKSKVTAGSEGPAPEEPDLNTSKFHALGDVPDYIRQYGMTDSYSTQLSERFHRFPKACYRRTNRKQTPHQLSRIQTRQARIRKLKKQLFPPPDEGPCNLERDNASYFIGKSQNLPVLLSYFLRVNVNDPATRDFYPKLRCHLLPRIIKRLLQEALQSPEDYRFALPILKNLDTTGVFSPAHSNGVYLQSDRFYRHKVMQINYTTYDCRRAQDTSNPSTTRHNVMCLRAQSSNSKLEPSSDGDRKIKESGGRFVYGRILGIIHVNIIYAGPGMLDHRPRRFDLLWDSQFSEATLWSTMHMERVALWPLSDPEACDFIDPSDVVRAAHIIPRTFSEEDALQGQIFSKIAKDVEDWQEYYVNPFVDRDMTMRFHWGLAVGHSYTHVAQPNRGASSKPATTTLGESSGEEHTAHALAGQGGIGPMAPAADMDLDPLGKGGESTPLHSPLGALPEAEGTDSEDSAYDRPPGSDDFRGGTFLSSESEASDIPEPESSDEEGGVFW</sequence>
<dbReference type="OrthoDB" id="3095316at2759"/>
<feature type="region of interest" description="Disordered" evidence="1">
    <location>
        <begin position="810"/>
        <end position="839"/>
    </location>
</feature>
<feature type="compositionally biased region" description="Basic and acidic residues" evidence="1">
    <location>
        <begin position="77"/>
        <end position="90"/>
    </location>
</feature>